<evidence type="ECO:0000259" key="7">
    <source>
        <dbReference type="Pfam" id="PF00171"/>
    </source>
</evidence>
<evidence type="ECO:0000256" key="5">
    <source>
        <dbReference type="PROSITE-ProRule" id="PRU10007"/>
    </source>
</evidence>
<reference evidence="8" key="2">
    <citation type="submission" date="2020-11" db="EMBL/GenBank/DDBJ databases">
        <authorList>
            <person name="Cecchin M."/>
            <person name="Marcolungo L."/>
            <person name="Rossato M."/>
            <person name="Girolomoni L."/>
            <person name="Cosentino E."/>
            <person name="Cuine S."/>
            <person name="Li-Beisson Y."/>
            <person name="Delledonne M."/>
            <person name="Ballottari M."/>
        </authorList>
    </citation>
    <scope>NUCLEOTIDE SEQUENCE</scope>
    <source>
        <strain evidence="8">211/11P</strain>
        <tissue evidence="8">Whole cell</tissue>
    </source>
</reference>
<dbReference type="PANTHER" id="PTHR43860:SF2">
    <property type="entry name" value="BETAINE ALDEHYDE DEHYDROGENASE-RELATED"/>
    <property type="match status" value="1"/>
</dbReference>
<dbReference type="InterPro" id="IPR029510">
    <property type="entry name" value="Ald_DH_CS_GLU"/>
</dbReference>
<keyword evidence="2 6" id="KW-0560">Oxidoreductase</keyword>
<organism evidence="8 9">
    <name type="scientific">Chlorella vulgaris</name>
    <name type="common">Green alga</name>
    <dbReference type="NCBI Taxonomy" id="3077"/>
    <lineage>
        <taxon>Eukaryota</taxon>
        <taxon>Viridiplantae</taxon>
        <taxon>Chlorophyta</taxon>
        <taxon>core chlorophytes</taxon>
        <taxon>Trebouxiophyceae</taxon>
        <taxon>Chlorellales</taxon>
        <taxon>Chlorellaceae</taxon>
        <taxon>Chlorella clade</taxon>
        <taxon>Chlorella</taxon>
    </lineage>
</organism>
<dbReference type="AlphaFoldDB" id="A0A9D4U025"/>
<dbReference type="OrthoDB" id="310895at2759"/>
<evidence type="ECO:0000256" key="6">
    <source>
        <dbReference type="RuleBase" id="RU003345"/>
    </source>
</evidence>
<gene>
    <name evidence="8" type="ORF">D9Q98_001154</name>
</gene>
<protein>
    <recommendedName>
        <fullName evidence="7">Aldehyde dehydrogenase domain-containing protein</fullName>
    </recommendedName>
</protein>
<reference evidence="8" key="1">
    <citation type="journal article" date="2019" name="Plant J.">
        <title>Chlorella vulgaris genome assembly and annotation reveals the molecular basis for metabolic acclimation to high light conditions.</title>
        <authorList>
            <person name="Cecchin M."/>
            <person name="Marcolungo L."/>
            <person name="Rossato M."/>
            <person name="Girolomoni L."/>
            <person name="Cosentino E."/>
            <person name="Cuine S."/>
            <person name="Li-Beisson Y."/>
            <person name="Delledonne M."/>
            <person name="Ballottari M."/>
        </authorList>
    </citation>
    <scope>NUCLEOTIDE SEQUENCE</scope>
    <source>
        <strain evidence="8">211/11P</strain>
    </source>
</reference>
<evidence type="ECO:0000256" key="1">
    <source>
        <dbReference type="ARBA" id="ARBA00009986"/>
    </source>
</evidence>
<comment type="caution">
    <text evidence="8">The sequence shown here is derived from an EMBL/GenBank/DDBJ whole genome shotgun (WGS) entry which is preliminary data.</text>
</comment>
<keyword evidence="9" id="KW-1185">Reference proteome</keyword>
<dbReference type="InterPro" id="IPR016163">
    <property type="entry name" value="Ald_DH_C"/>
</dbReference>
<comment type="similarity">
    <text evidence="1 6">Belongs to the aldehyde dehydrogenase family.</text>
</comment>
<dbReference type="Gene3D" id="3.40.605.10">
    <property type="entry name" value="Aldehyde Dehydrogenase, Chain A, domain 1"/>
    <property type="match status" value="1"/>
</dbReference>
<dbReference type="InterPro" id="IPR015590">
    <property type="entry name" value="Aldehyde_DH_dom"/>
</dbReference>
<proteinExistence type="inferred from homology"/>
<dbReference type="GO" id="GO:0004029">
    <property type="term" value="F:aldehyde dehydrogenase (NAD+) activity"/>
    <property type="evidence" value="ECO:0007669"/>
    <property type="project" value="UniProtKB-ARBA"/>
</dbReference>
<dbReference type="InterPro" id="IPR016161">
    <property type="entry name" value="Ald_DH/histidinol_DH"/>
</dbReference>
<feature type="active site" evidence="5">
    <location>
        <position position="255"/>
    </location>
</feature>
<dbReference type="InterPro" id="IPR016162">
    <property type="entry name" value="Ald_DH_N"/>
</dbReference>
<dbReference type="CDD" id="cd07110">
    <property type="entry name" value="ALDH_F10_BADH"/>
    <property type="match status" value="1"/>
</dbReference>
<feature type="domain" description="Aldehyde dehydrogenase" evidence="7">
    <location>
        <begin position="14"/>
        <end position="480"/>
    </location>
</feature>
<dbReference type="FunFam" id="3.40.605.10:FF:000007">
    <property type="entry name" value="NAD/NADP-dependent betaine aldehyde dehydrogenase"/>
    <property type="match status" value="1"/>
</dbReference>
<dbReference type="PANTHER" id="PTHR43860">
    <property type="entry name" value="BETAINE ALDEHYDE DEHYDROGENASE"/>
    <property type="match status" value="1"/>
</dbReference>
<dbReference type="Proteomes" id="UP001055712">
    <property type="component" value="Unassembled WGS sequence"/>
</dbReference>
<dbReference type="Gene3D" id="3.40.309.10">
    <property type="entry name" value="Aldehyde Dehydrogenase, Chain A, domain 2"/>
    <property type="match status" value="1"/>
</dbReference>
<keyword evidence="3" id="KW-0520">NAD</keyword>
<dbReference type="EMBL" id="SIDB01000001">
    <property type="protein sequence ID" value="KAI3438735.1"/>
    <property type="molecule type" value="Genomic_DNA"/>
</dbReference>
<accession>A0A9D4U025</accession>
<evidence type="ECO:0000256" key="3">
    <source>
        <dbReference type="ARBA" id="ARBA00023027"/>
    </source>
</evidence>
<sequence length="501" mass="53325">MEVPSRQLFIGGKWTSPKAEGRLQVVCPATEEVIGSIPAATAEDVDAAVQAAVAAVQAKQWTTSTGAHRASYLRKIAHLVKERKAALARLETLNMGKPIAEAEWDMDDVAGCFEYYAGLAEALDGRQGEAVDLGSDDFSCRLRREPLGVVALITPWNYPLLMVAWKVAPALAAGNCCVVKPSELASLTTLELAGIAAEAGLPPGVLNVITGLGGDAGAPLSAHPRVAKVAFTGSTATGKRVYAAAAGNLRPATMELGGKSALIVFDDADVDKAVEWCMFGVFWTCGQICSSTSRLLVQESVAPAFYAQLKKRAESIKLGDPLSPDCRLGPVVSQSQYSKVMSYIASGKAEGARLLTGGGRPPQQAKGFYVQPTVFTDVQPGMRIWKEEIFGPVLAARTFRTEEEAVALANGSEFGLGAGVISADPERCRRVSEALEVGICWVNCSQPCFCQAPWGGVKDSGFGRELGTFGLDSFLSVKQITTYTSDAMWDWFPQRPPSPRL</sequence>
<evidence type="ECO:0000256" key="4">
    <source>
        <dbReference type="ARBA" id="ARBA00037921"/>
    </source>
</evidence>
<comment type="pathway">
    <text evidence="4">Amine and polyamine biosynthesis; betaine biosynthesis via choline pathway; betaine from betaine aldehyde: step 1/1.</text>
</comment>
<evidence type="ECO:0000313" key="8">
    <source>
        <dbReference type="EMBL" id="KAI3438735.1"/>
    </source>
</evidence>
<dbReference type="PROSITE" id="PS00687">
    <property type="entry name" value="ALDEHYDE_DEHYDR_GLU"/>
    <property type="match status" value="1"/>
</dbReference>
<name>A0A9D4U025_CHLVU</name>
<evidence type="ECO:0000256" key="2">
    <source>
        <dbReference type="ARBA" id="ARBA00023002"/>
    </source>
</evidence>
<dbReference type="SUPFAM" id="SSF53720">
    <property type="entry name" value="ALDH-like"/>
    <property type="match status" value="1"/>
</dbReference>
<dbReference type="FunFam" id="3.40.309.10:FF:000012">
    <property type="entry name" value="Betaine aldehyde dehydrogenase"/>
    <property type="match status" value="1"/>
</dbReference>
<dbReference type="Pfam" id="PF00171">
    <property type="entry name" value="Aldedh"/>
    <property type="match status" value="1"/>
</dbReference>
<evidence type="ECO:0000313" key="9">
    <source>
        <dbReference type="Proteomes" id="UP001055712"/>
    </source>
</evidence>